<keyword evidence="1" id="KW-1133">Transmembrane helix</keyword>
<dbReference type="AlphaFoldDB" id="A0A1M5Z477"/>
<dbReference type="STRING" id="1123282.SAMN02745823_03193"/>
<organism evidence="2 3">
    <name type="scientific">Sporobacter termitidis DSM 10068</name>
    <dbReference type="NCBI Taxonomy" id="1123282"/>
    <lineage>
        <taxon>Bacteria</taxon>
        <taxon>Bacillati</taxon>
        <taxon>Bacillota</taxon>
        <taxon>Clostridia</taxon>
        <taxon>Eubacteriales</taxon>
        <taxon>Oscillospiraceae</taxon>
        <taxon>Sporobacter</taxon>
    </lineage>
</organism>
<dbReference type="InterPro" id="IPR007047">
    <property type="entry name" value="Flp_Fap"/>
</dbReference>
<name>A0A1M5Z477_9FIRM</name>
<accession>A0A1M5Z477</accession>
<gene>
    <name evidence="2" type="ORF">SAMN02745823_03193</name>
</gene>
<evidence type="ECO:0000313" key="3">
    <source>
        <dbReference type="Proteomes" id="UP000183995"/>
    </source>
</evidence>
<reference evidence="2 3" key="1">
    <citation type="submission" date="2016-11" db="EMBL/GenBank/DDBJ databases">
        <authorList>
            <person name="Jaros S."/>
            <person name="Januszkiewicz K."/>
            <person name="Wedrychowicz H."/>
        </authorList>
    </citation>
    <scope>NUCLEOTIDE SEQUENCE [LARGE SCALE GENOMIC DNA]</scope>
    <source>
        <strain evidence="2 3">DSM 10068</strain>
    </source>
</reference>
<keyword evidence="3" id="KW-1185">Reference proteome</keyword>
<dbReference type="Proteomes" id="UP000183995">
    <property type="component" value="Unassembled WGS sequence"/>
</dbReference>
<dbReference type="RefSeq" id="WP_073081064.1">
    <property type="nucleotide sequence ID" value="NZ_FQXV01000013.1"/>
</dbReference>
<proteinExistence type="predicted"/>
<evidence type="ECO:0000256" key="1">
    <source>
        <dbReference type="SAM" id="Phobius"/>
    </source>
</evidence>
<sequence>MANLWNYFLSEESGQGMVEYGLIIALIAVVLIGVLTAMGGGLKGTFQTITDKLGGAGNP</sequence>
<protein>
    <submittedName>
        <fullName evidence="2">Pilus assembly protein Flp/PilA</fullName>
    </submittedName>
</protein>
<evidence type="ECO:0000313" key="2">
    <source>
        <dbReference type="EMBL" id="SHI18981.1"/>
    </source>
</evidence>
<dbReference type="Pfam" id="PF04964">
    <property type="entry name" value="Flp_Fap"/>
    <property type="match status" value="1"/>
</dbReference>
<dbReference type="EMBL" id="FQXV01000013">
    <property type="protein sequence ID" value="SHI18981.1"/>
    <property type="molecule type" value="Genomic_DNA"/>
</dbReference>
<feature type="transmembrane region" description="Helical" evidence="1">
    <location>
        <begin position="20"/>
        <end position="42"/>
    </location>
</feature>
<keyword evidence="1" id="KW-0472">Membrane</keyword>
<keyword evidence="1" id="KW-0812">Transmembrane</keyword>